<dbReference type="OrthoDB" id="3068835at2759"/>
<reference evidence="2 3" key="1">
    <citation type="submission" date="2020-07" db="EMBL/GenBank/DDBJ databases">
        <title>Trichoderma asperellum IC-1 whole genome shotgun sequence.</title>
        <authorList>
            <person name="Kanamasa S."/>
            <person name="Takahashi H."/>
        </authorList>
    </citation>
    <scope>NUCLEOTIDE SEQUENCE [LARGE SCALE GENOMIC DNA]</scope>
    <source>
        <strain evidence="2 3">IC-1</strain>
    </source>
</reference>
<dbReference type="AlphaFoldDB" id="A0A6V8R9E5"/>
<evidence type="ECO:0000313" key="3">
    <source>
        <dbReference type="Proteomes" id="UP000517252"/>
    </source>
</evidence>
<name>A0A6V8R9E5_TRIAP</name>
<dbReference type="Proteomes" id="UP000517252">
    <property type="component" value="Unassembled WGS sequence"/>
</dbReference>
<comment type="caution">
    <text evidence="2">The sequence shown here is derived from an EMBL/GenBank/DDBJ whole genome shotgun (WGS) entry which is preliminary data.</text>
</comment>
<dbReference type="EMBL" id="BLZH01000012">
    <property type="protein sequence ID" value="GFP59243.1"/>
    <property type="molecule type" value="Genomic_DNA"/>
</dbReference>
<feature type="region of interest" description="Disordered" evidence="1">
    <location>
        <begin position="23"/>
        <end position="43"/>
    </location>
</feature>
<feature type="compositionally biased region" description="Low complexity" evidence="1">
    <location>
        <begin position="23"/>
        <end position="40"/>
    </location>
</feature>
<protein>
    <submittedName>
        <fullName evidence="2">Uncharacterized protein</fullName>
    </submittedName>
</protein>
<proteinExistence type="predicted"/>
<dbReference type="PANTHER" id="PTHR38887">
    <property type="entry name" value="CHROMOSOME 21, WHOLE GENOME SHOTGUN SEQUENCE"/>
    <property type="match status" value="1"/>
</dbReference>
<organism evidence="2 3">
    <name type="scientific">Trichoderma asperellum</name>
    <name type="common">Filamentous fungus</name>
    <dbReference type="NCBI Taxonomy" id="101201"/>
    <lineage>
        <taxon>Eukaryota</taxon>
        <taxon>Fungi</taxon>
        <taxon>Dikarya</taxon>
        <taxon>Ascomycota</taxon>
        <taxon>Pezizomycotina</taxon>
        <taxon>Sordariomycetes</taxon>
        <taxon>Hypocreomycetidae</taxon>
        <taxon>Hypocreales</taxon>
        <taxon>Hypocreaceae</taxon>
        <taxon>Trichoderma</taxon>
    </lineage>
</organism>
<evidence type="ECO:0000313" key="2">
    <source>
        <dbReference type="EMBL" id="GFP59243.1"/>
    </source>
</evidence>
<dbReference type="InterPro" id="IPR053221">
    <property type="entry name" value="Burnettramic_acid_biosynth"/>
</dbReference>
<accession>A0A6V8R9E5</accession>
<evidence type="ECO:0000256" key="1">
    <source>
        <dbReference type="SAM" id="MobiDB-lite"/>
    </source>
</evidence>
<gene>
    <name evidence="2" type="ORF">TASIC1_0012024600</name>
</gene>
<sequence length="373" mass="42222">MAFSGVSYKDDMKRLSSDHYRGTTITEFEESSSTRSSSDSDPPKYEEILMQRQRDLLLSGSNTSSFNFSKPIAIPATNADLGSAFLRAYPPVLEDLNISRNEFLEFLDHLNRAIVASPGLRVLGYASDVVGFVPEPTAQIVSAAAGISANVGTFAMSKIRSEMVIRQANKDIFFPRGLEAKITKLKYVAKLANMPILNEKGKIDKQSPILEPLHALAESNELKSISAQQRRLRALETWISPLVIEELPPVANPSNLLSKVDVFVSEAERKSAEKSMLKKRVKVNDKHEKASQKALSKYENSMGRFEEKARSVGERDRHADRDFERLEDRRLKATLKYEKEVEKAQKRYKKRDKEEKSIRRINFLVIIPKSKEE</sequence>
<dbReference type="PANTHER" id="PTHR38887:SF1">
    <property type="entry name" value="RAS MODIFICATION PROTEIN ERF4"/>
    <property type="match status" value="1"/>
</dbReference>